<comment type="caution">
    <text evidence="1">The sequence shown here is derived from an EMBL/GenBank/DDBJ whole genome shotgun (WGS) entry which is preliminary data.</text>
</comment>
<dbReference type="Proteomes" id="UP000004090">
    <property type="component" value="Unassembled WGS sequence"/>
</dbReference>
<evidence type="ECO:0000313" key="1">
    <source>
        <dbReference type="EMBL" id="EDP10699.1"/>
    </source>
</evidence>
<protein>
    <submittedName>
        <fullName evidence="1">Uncharacterized protein</fullName>
    </submittedName>
</protein>
<accession>A8RDI8</accession>
<organism evidence="1 2">
    <name type="scientific">Amedibacillus dolichus DSM 3991</name>
    <dbReference type="NCBI Taxonomy" id="428127"/>
    <lineage>
        <taxon>Bacteria</taxon>
        <taxon>Bacillati</taxon>
        <taxon>Bacillota</taxon>
        <taxon>Erysipelotrichia</taxon>
        <taxon>Erysipelotrichales</taxon>
        <taxon>Erysipelotrichaceae</taxon>
        <taxon>Amedibacillus</taxon>
    </lineage>
</organism>
<dbReference type="EMBL" id="ABAW02000024">
    <property type="protein sequence ID" value="EDP10699.1"/>
    <property type="molecule type" value="Genomic_DNA"/>
</dbReference>
<dbReference type="HOGENOM" id="CLU_3365012_0_0_9"/>
<proteinExistence type="predicted"/>
<reference evidence="1 2" key="2">
    <citation type="submission" date="2007-09" db="EMBL/GenBank/DDBJ databases">
        <authorList>
            <person name="Fulton L."/>
            <person name="Clifton S."/>
            <person name="Fulton B."/>
            <person name="Xu J."/>
            <person name="Minx P."/>
            <person name="Pepin K.H."/>
            <person name="Johnson M."/>
            <person name="Thiruvilangam P."/>
            <person name="Bhonagiri V."/>
            <person name="Nash W.E."/>
            <person name="Mardis E.R."/>
            <person name="Wilson R.K."/>
        </authorList>
    </citation>
    <scope>NUCLEOTIDE SEQUENCE [LARGE SCALE GENOMIC DNA]</scope>
    <source>
        <strain evidence="1 2">DSM 3991</strain>
    </source>
</reference>
<evidence type="ECO:0000313" key="2">
    <source>
        <dbReference type="Proteomes" id="UP000004090"/>
    </source>
</evidence>
<sequence>MFVGYKSFVLKSNQYIYESKKYIYKKSLLIKALFI</sequence>
<dbReference type="STRING" id="428127.EUBDOL_01957"/>
<reference evidence="1 2" key="1">
    <citation type="submission" date="2007-09" db="EMBL/GenBank/DDBJ databases">
        <title>Draft genome sequence of Eubacterium dolichum (DSM 3991).</title>
        <authorList>
            <person name="Sudarsanam P."/>
            <person name="Ley R."/>
            <person name="Guruge J."/>
            <person name="Turnbaugh P.J."/>
            <person name="Mahowald M."/>
            <person name="Liep D."/>
            <person name="Gordon J."/>
        </authorList>
    </citation>
    <scope>NUCLEOTIDE SEQUENCE [LARGE SCALE GENOMIC DNA]</scope>
    <source>
        <strain evidence="1 2">DSM 3991</strain>
    </source>
</reference>
<name>A8RDI8_9FIRM</name>
<gene>
    <name evidence="1" type="ORF">EUBDOL_01957</name>
</gene>
<dbReference type="AlphaFoldDB" id="A8RDI8"/>